<dbReference type="AlphaFoldDB" id="A0A415HGY4"/>
<accession>A0A415HGY4</accession>
<protein>
    <submittedName>
        <fullName evidence="1">Uncharacterized protein</fullName>
    </submittedName>
</protein>
<gene>
    <name evidence="1" type="ORF">DW040_16935</name>
</gene>
<organism evidence="1 2">
    <name type="scientific">Blautia obeum</name>
    <dbReference type="NCBI Taxonomy" id="40520"/>
    <lineage>
        <taxon>Bacteria</taxon>
        <taxon>Bacillati</taxon>
        <taxon>Bacillota</taxon>
        <taxon>Clostridia</taxon>
        <taxon>Lachnospirales</taxon>
        <taxon>Lachnospiraceae</taxon>
        <taxon>Blautia</taxon>
    </lineage>
</organism>
<name>A0A415HGY4_9FIRM</name>
<dbReference type="EMBL" id="QROE01000012">
    <property type="protein sequence ID" value="RHK92126.1"/>
    <property type="molecule type" value="Genomic_DNA"/>
</dbReference>
<reference evidence="1 2" key="1">
    <citation type="submission" date="2018-08" db="EMBL/GenBank/DDBJ databases">
        <title>A genome reference for cultivated species of the human gut microbiota.</title>
        <authorList>
            <person name="Zou Y."/>
            <person name="Xue W."/>
            <person name="Luo G."/>
        </authorList>
    </citation>
    <scope>NUCLEOTIDE SEQUENCE [LARGE SCALE GENOMIC DNA]</scope>
    <source>
        <strain evidence="1 2">AF39-4</strain>
    </source>
</reference>
<comment type="caution">
    <text evidence="1">The sequence shown here is derived from an EMBL/GenBank/DDBJ whole genome shotgun (WGS) entry which is preliminary data.</text>
</comment>
<feature type="non-terminal residue" evidence="1">
    <location>
        <position position="1"/>
    </location>
</feature>
<sequence length="68" mass="7779">SYFTCANVWWKLLFHSTKEKQDAITKQQASSSAIERKARCNHQAASILKCHRKKNKMQSPGGKHPQLP</sequence>
<dbReference type="RefSeq" id="WP_207663340.1">
    <property type="nucleotide sequence ID" value="NZ_CABJDZ010000012.1"/>
</dbReference>
<proteinExistence type="predicted"/>
<dbReference type="Proteomes" id="UP000284267">
    <property type="component" value="Unassembled WGS sequence"/>
</dbReference>
<evidence type="ECO:0000313" key="2">
    <source>
        <dbReference type="Proteomes" id="UP000284267"/>
    </source>
</evidence>
<evidence type="ECO:0000313" key="1">
    <source>
        <dbReference type="EMBL" id="RHK92126.1"/>
    </source>
</evidence>